<dbReference type="SUPFAM" id="SSF56801">
    <property type="entry name" value="Acetyl-CoA synthetase-like"/>
    <property type="match status" value="1"/>
</dbReference>
<dbReference type="PANTHER" id="PTHR45398:SF1">
    <property type="entry name" value="ENZYME, PUTATIVE (JCVI)-RELATED"/>
    <property type="match status" value="1"/>
</dbReference>
<evidence type="ECO:0000313" key="3">
    <source>
        <dbReference type="Proteomes" id="UP000240971"/>
    </source>
</evidence>
<dbReference type="InterPro" id="IPR000873">
    <property type="entry name" value="AMP-dep_synth/lig_dom"/>
</dbReference>
<dbReference type="Gene3D" id="3.30.300.30">
    <property type="match status" value="1"/>
</dbReference>
<dbReference type="Proteomes" id="UP000240971">
    <property type="component" value="Unassembled WGS sequence"/>
</dbReference>
<dbReference type="AlphaFoldDB" id="A0A2P8H9B3"/>
<name>A0A2P8H9B3_CHINA</name>
<accession>A0A2P8H9B3</accession>
<dbReference type="EMBL" id="PYAW01000010">
    <property type="protein sequence ID" value="PSL42794.1"/>
    <property type="molecule type" value="Genomic_DNA"/>
</dbReference>
<keyword evidence="3" id="KW-1185">Reference proteome</keyword>
<dbReference type="InterPro" id="IPR020845">
    <property type="entry name" value="AMP-binding_CS"/>
</dbReference>
<dbReference type="Gene3D" id="3.40.50.12780">
    <property type="entry name" value="N-terminal domain of ligase-like"/>
    <property type="match status" value="1"/>
</dbReference>
<dbReference type="RefSeq" id="WP_106531251.1">
    <property type="nucleotide sequence ID" value="NZ_PYAW01000010.1"/>
</dbReference>
<dbReference type="PANTHER" id="PTHR45398">
    <property type="match status" value="1"/>
</dbReference>
<gene>
    <name evidence="2" type="ORF">CLV51_11010</name>
</gene>
<feature type="domain" description="AMP-dependent synthetase/ligase" evidence="1">
    <location>
        <begin position="13"/>
        <end position="374"/>
    </location>
</feature>
<dbReference type="InterPro" id="IPR042099">
    <property type="entry name" value="ANL_N_sf"/>
</dbReference>
<reference evidence="2 3" key="1">
    <citation type="submission" date="2018-03" db="EMBL/GenBank/DDBJ databases">
        <title>Genomic Encyclopedia of Archaeal and Bacterial Type Strains, Phase II (KMG-II): from individual species to whole genera.</title>
        <authorList>
            <person name="Goeker M."/>
        </authorList>
    </citation>
    <scope>NUCLEOTIDE SEQUENCE [LARGE SCALE GENOMIC DNA]</scope>
    <source>
        <strain evidence="2 3">DSM 24859</strain>
    </source>
</reference>
<dbReference type="Pfam" id="PF00501">
    <property type="entry name" value="AMP-binding"/>
    <property type="match status" value="1"/>
</dbReference>
<protein>
    <submittedName>
        <fullName evidence="2">Amino acid adenylation domain-containing protein</fullName>
    </submittedName>
</protein>
<proteinExistence type="predicted"/>
<dbReference type="InterPro" id="IPR045851">
    <property type="entry name" value="AMP-bd_C_sf"/>
</dbReference>
<evidence type="ECO:0000313" key="2">
    <source>
        <dbReference type="EMBL" id="PSL42794.1"/>
    </source>
</evidence>
<organism evidence="2 3">
    <name type="scientific">Chitinophaga niastensis</name>
    <dbReference type="NCBI Taxonomy" id="536980"/>
    <lineage>
        <taxon>Bacteria</taxon>
        <taxon>Pseudomonadati</taxon>
        <taxon>Bacteroidota</taxon>
        <taxon>Chitinophagia</taxon>
        <taxon>Chitinophagales</taxon>
        <taxon>Chitinophagaceae</taxon>
        <taxon>Chitinophaga</taxon>
    </lineage>
</organism>
<evidence type="ECO:0000259" key="1">
    <source>
        <dbReference type="Pfam" id="PF00501"/>
    </source>
</evidence>
<dbReference type="OrthoDB" id="4317020at2"/>
<sequence>MVKNIYDLFLSSYEKYPDKICLSFPEKEFTYKDVFIASSKLANFLNDEQSNYIGILAHRSYSAYIGILATLRAGKTYVPLNPKLPAGKIDEILVATNMKTIVVDSESKSLIAGLSRRDDMLFILPEYNSVVNGDTNDDVGYYDFNDVDSASSDSEIIAPINGNVYLLFTTGSTGEPKAIEISHHSLVDYLDYILADLKINSDDKCSQIFDLSFDASVHDLFVTWKAGATLCIPERNIINPAKFAKANNLTVWFSVPSLGYHLLKSNLLKANLFPTLRYSLFAGEQLNVSLLDQWEIAAPNSEIINIYGQTEGTVGISSYSWKKGQENKAKNGGVSIGRIFTTQKYLIVDEYDNILEKNSSGELLLSGSQVIESYSFSGNKFRNRFVMIADPNPTLYFRTGDIVYEDAEGYLFFLQRKDYEFKFNGYRVDEEEINSAIRKITKSEVVVSMPFNDNKGLQSGIASFIESKDLLDTSSIIMECKKLLPTYMVPGKIYILNEMPLNRNGKVDRTYFKELLEKETLRL</sequence>
<dbReference type="PROSITE" id="PS00455">
    <property type="entry name" value="AMP_BINDING"/>
    <property type="match status" value="1"/>
</dbReference>
<comment type="caution">
    <text evidence="2">The sequence shown here is derived from an EMBL/GenBank/DDBJ whole genome shotgun (WGS) entry which is preliminary data.</text>
</comment>